<organism evidence="5 6">
    <name type="scientific">Brevibacterium salitolerans</name>
    <dbReference type="NCBI Taxonomy" id="1403566"/>
    <lineage>
        <taxon>Bacteria</taxon>
        <taxon>Bacillati</taxon>
        <taxon>Actinomycetota</taxon>
        <taxon>Actinomycetes</taxon>
        <taxon>Micrococcales</taxon>
        <taxon>Brevibacteriaceae</taxon>
        <taxon>Brevibacterium</taxon>
    </lineage>
</organism>
<dbReference type="InterPro" id="IPR051814">
    <property type="entry name" value="NAD(P)H-dep_FMN_reductase"/>
</dbReference>
<evidence type="ECO:0000256" key="2">
    <source>
        <dbReference type="ARBA" id="ARBA00022643"/>
    </source>
</evidence>
<keyword evidence="2" id="KW-0288">FMN</keyword>
<reference evidence="5 6" key="1">
    <citation type="journal article" date="2019" name="Int. J. Syst. Evol. Microbiol.">
        <title>The Global Catalogue of Microorganisms (GCM) 10K type strain sequencing project: providing services to taxonomists for standard genome sequencing and annotation.</title>
        <authorList>
            <consortium name="The Broad Institute Genomics Platform"/>
            <consortium name="The Broad Institute Genome Sequencing Center for Infectious Disease"/>
            <person name="Wu L."/>
            <person name="Ma J."/>
        </authorList>
    </citation>
    <scope>NUCLEOTIDE SEQUENCE [LARGE SCALE GENOMIC DNA]</scope>
    <source>
        <strain evidence="5 6">JCM 15900</strain>
    </source>
</reference>
<dbReference type="NCBIfam" id="TIGR04037">
    <property type="entry name" value="LLM_duo_CE1759"/>
    <property type="match status" value="1"/>
</dbReference>
<dbReference type="InterPro" id="IPR029039">
    <property type="entry name" value="Flavoprotein-like_sf"/>
</dbReference>
<name>A0ABN2X692_9MICO</name>
<dbReference type="Proteomes" id="UP001500984">
    <property type="component" value="Unassembled WGS sequence"/>
</dbReference>
<dbReference type="EMBL" id="BAAAPZ010000017">
    <property type="protein sequence ID" value="GAA2104092.1"/>
    <property type="molecule type" value="Genomic_DNA"/>
</dbReference>
<dbReference type="InterPro" id="IPR005025">
    <property type="entry name" value="FMN_Rdtase-like_dom"/>
</dbReference>
<keyword evidence="6" id="KW-1185">Reference proteome</keyword>
<keyword evidence="3" id="KW-0560">Oxidoreductase</keyword>
<dbReference type="RefSeq" id="WP_291796259.1">
    <property type="nucleotide sequence ID" value="NZ_BAAAPZ010000017.1"/>
</dbReference>
<gene>
    <name evidence="5" type="ORF">GCM10009823_28540</name>
</gene>
<dbReference type="SUPFAM" id="SSF52218">
    <property type="entry name" value="Flavoproteins"/>
    <property type="match status" value="1"/>
</dbReference>
<evidence type="ECO:0000313" key="5">
    <source>
        <dbReference type="EMBL" id="GAA2104092.1"/>
    </source>
</evidence>
<dbReference type="InterPro" id="IPR023932">
    <property type="entry name" value="CE1759_FMN_reduct"/>
</dbReference>
<feature type="domain" description="NADPH-dependent FMN reductase-like" evidence="4">
    <location>
        <begin position="23"/>
        <end position="171"/>
    </location>
</feature>
<sequence length="245" mass="25505">MTDARFSDSPTVPAVSAAESVELVAVSAGMSEDSTTDRLAARMLAEAASVIEARGLRVRTTHVRLRELARHLADLTATGLPAPQVEEAFAAVRRASGVLTVAPVYKAAPVGILTLFWQLIDDASLASTPVLLGSTGGTPRHSLAAETTLRPLLAYLKGIVLPTAVFAATDDWGAGAASGLRERITAAAEEFAALVVPAGTDAEASEAFAAEPAPSASVRTSARLDRMRDEFDPESVTPFAQLLGR</sequence>
<evidence type="ECO:0000313" key="6">
    <source>
        <dbReference type="Proteomes" id="UP001500984"/>
    </source>
</evidence>
<evidence type="ECO:0000256" key="3">
    <source>
        <dbReference type="ARBA" id="ARBA00023002"/>
    </source>
</evidence>
<dbReference type="Pfam" id="PF03358">
    <property type="entry name" value="FMN_red"/>
    <property type="match status" value="1"/>
</dbReference>
<proteinExistence type="predicted"/>
<dbReference type="PANTHER" id="PTHR43408">
    <property type="entry name" value="FMN REDUCTASE (NADPH)"/>
    <property type="match status" value="1"/>
</dbReference>
<dbReference type="PANTHER" id="PTHR43408:SF2">
    <property type="entry name" value="FMN REDUCTASE (NADPH)"/>
    <property type="match status" value="1"/>
</dbReference>
<protein>
    <recommendedName>
        <fullName evidence="4">NADPH-dependent FMN reductase-like domain-containing protein</fullName>
    </recommendedName>
</protein>
<keyword evidence="1" id="KW-0285">Flavoprotein</keyword>
<comment type="caution">
    <text evidence="5">The sequence shown here is derived from an EMBL/GenBank/DDBJ whole genome shotgun (WGS) entry which is preliminary data.</text>
</comment>
<evidence type="ECO:0000259" key="4">
    <source>
        <dbReference type="Pfam" id="PF03358"/>
    </source>
</evidence>
<accession>A0ABN2X692</accession>
<dbReference type="Gene3D" id="3.40.50.360">
    <property type="match status" value="1"/>
</dbReference>
<evidence type="ECO:0000256" key="1">
    <source>
        <dbReference type="ARBA" id="ARBA00022630"/>
    </source>
</evidence>